<evidence type="ECO:0000256" key="2">
    <source>
        <dbReference type="ARBA" id="ARBA00022722"/>
    </source>
</evidence>
<dbReference type="InterPro" id="IPR002036">
    <property type="entry name" value="YbeY"/>
</dbReference>
<comment type="similarity">
    <text evidence="1 7">Belongs to the endoribonuclease YbeY family.</text>
</comment>
<feature type="binding site" evidence="7">
    <location>
        <position position="161"/>
    </location>
    <ligand>
        <name>Zn(2+)</name>
        <dbReference type="ChEBI" id="CHEBI:29105"/>
        <note>catalytic</note>
    </ligand>
</feature>
<dbReference type="Proteomes" id="UP000293550">
    <property type="component" value="Unassembled WGS sequence"/>
</dbReference>
<dbReference type="PROSITE" id="PS01306">
    <property type="entry name" value="UPF0054"/>
    <property type="match status" value="1"/>
</dbReference>
<dbReference type="GO" id="GO:0004222">
    <property type="term" value="F:metalloendopeptidase activity"/>
    <property type="evidence" value="ECO:0007669"/>
    <property type="project" value="InterPro"/>
</dbReference>
<gene>
    <name evidence="7 8" type="primary">ybeY</name>
    <name evidence="8" type="ORF">EQU50_01955</name>
</gene>
<dbReference type="EMBL" id="SCFB01000004">
    <property type="protein sequence ID" value="RZI46377.1"/>
    <property type="molecule type" value="Genomic_DNA"/>
</dbReference>
<protein>
    <recommendedName>
        <fullName evidence="7">Endoribonuclease YbeY</fullName>
        <ecNumber evidence="7">3.1.-.-</ecNumber>
    </recommendedName>
</protein>
<keyword evidence="7" id="KW-0690">Ribosome biogenesis</keyword>
<keyword evidence="4 7" id="KW-0255">Endonuclease</keyword>
<organism evidence="8 9">
    <name type="scientific">Candidatus Finniella inopinata</name>
    <dbReference type="NCBI Taxonomy" id="1696036"/>
    <lineage>
        <taxon>Bacteria</taxon>
        <taxon>Pseudomonadati</taxon>
        <taxon>Pseudomonadota</taxon>
        <taxon>Alphaproteobacteria</taxon>
        <taxon>Holosporales</taxon>
        <taxon>Candidatus Paracaedibacteraceae</taxon>
        <taxon>Candidatus Finniella</taxon>
    </lineage>
</organism>
<keyword evidence="7" id="KW-0698">rRNA processing</keyword>
<dbReference type="GO" id="GO:0005737">
    <property type="term" value="C:cytoplasm"/>
    <property type="evidence" value="ECO:0007669"/>
    <property type="project" value="UniProtKB-SubCell"/>
</dbReference>
<evidence type="ECO:0000256" key="6">
    <source>
        <dbReference type="ARBA" id="ARBA00022833"/>
    </source>
</evidence>
<dbReference type="PANTHER" id="PTHR46986">
    <property type="entry name" value="ENDORIBONUCLEASE YBEY, CHLOROPLASTIC"/>
    <property type="match status" value="1"/>
</dbReference>
<dbReference type="OrthoDB" id="9807740at2"/>
<dbReference type="SUPFAM" id="SSF55486">
    <property type="entry name" value="Metalloproteases ('zincins'), catalytic domain"/>
    <property type="match status" value="1"/>
</dbReference>
<comment type="caution">
    <text evidence="8">The sequence shown here is derived from an EMBL/GenBank/DDBJ whole genome shotgun (WGS) entry which is preliminary data.</text>
</comment>
<dbReference type="Pfam" id="PF02130">
    <property type="entry name" value="YbeY"/>
    <property type="match status" value="1"/>
</dbReference>
<accession>A0A4V2DZV5</accession>
<keyword evidence="2 7" id="KW-0540">Nuclease</keyword>
<evidence type="ECO:0000256" key="5">
    <source>
        <dbReference type="ARBA" id="ARBA00022801"/>
    </source>
</evidence>
<evidence type="ECO:0000256" key="1">
    <source>
        <dbReference type="ARBA" id="ARBA00010875"/>
    </source>
</evidence>
<reference evidence="8 9" key="1">
    <citation type="submission" date="2018-10" db="EMBL/GenBank/DDBJ databases">
        <title>An updated phylogeny of the Alphaproteobacteria reveals that the parasitic Rickettsiales and Holosporales have independent origins.</title>
        <authorList>
            <person name="Munoz-Gomez S.A."/>
            <person name="Hess S."/>
            <person name="Burger G."/>
            <person name="Lang B.F."/>
            <person name="Susko E."/>
            <person name="Slamovits C.H."/>
            <person name="Roger A.J."/>
        </authorList>
    </citation>
    <scope>NUCLEOTIDE SEQUENCE [LARGE SCALE GENOMIC DNA]</scope>
    <source>
        <strain evidence="8">HOLO01</strain>
    </source>
</reference>
<dbReference type="NCBIfam" id="TIGR00043">
    <property type="entry name" value="rRNA maturation RNase YbeY"/>
    <property type="match status" value="1"/>
</dbReference>
<evidence type="ECO:0000256" key="7">
    <source>
        <dbReference type="HAMAP-Rule" id="MF_00009"/>
    </source>
</evidence>
<dbReference type="HAMAP" id="MF_00009">
    <property type="entry name" value="Endoribonucl_YbeY"/>
    <property type="match status" value="1"/>
</dbReference>
<dbReference type="GO" id="GO:0004521">
    <property type="term" value="F:RNA endonuclease activity"/>
    <property type="evidence" value="ECO:0007669"/>
    <property type="project" value="UniProtKB-UniRule"/>
</dbReference>
<dbReference type="AlphaFoldDB" id="A0A4V2DZV5"/>
<dbReference type="Gene3D" id="3.40.390.30">
    <property type="entry name" value="Metalloproteases ('zincins'), catalytic domain"/>
    <property type="match status" value="1"/>
</dbReference>
<name>A0A4V2DZV5_9PROT</name>
<keyword evidence="5 7" id="KW-0378">Hydrolase</keyword>
<proteinExistence type="inferred from homology"/>
<evidence type="ECO:0000256" key="4">
    <source>
        <dbReference type="ARBA" id="ARBA00022759"/>
    </source>
</evidence>
<dbReference type="InterPro" id="IPR020549">
    <property type="entry name" value="YbeY_CS"/>
</dbReference>
<feature type="binding site" evidence="7">
    <location>
        <position position="165"/>
    </location>
    <ligand>
        <name>Zn(2+)</name>
        <dbReference type="ChEBI" id="CHEBI:29105"/>
        <note>catalytic</note>
    </ligand>
</feature>
<dbReference type="EC" id="3.1.-.-" evidence="7"/>
<dbReference type="GO" id="GO:0006364">
    <property type="term" value="P:rRNA processing"/>
    <property type="evidence" value="ECO:0007669"/>
    <property type="project" value="UniProtKB-UniRule"/>
</dbReference>
<evidence type="ECO:0000313" key="8">
    <source>
        <dbReference type="EMBL" id="RZI46377.1"/>
    </source>
</evidence>
<feature type="binding site" evidence="7">
    <location>
        <position position="171"/>
    </location>
    <ligand>
        <name>Zn(2+)</name>
        <dbReference type="ChEBI" id="CHEBI:29105"/>
        <note>catalytic</note>
    </ligand>
</feature>
<comment type="function">
    <text evidence="7">Single strand-specific metallo-endoribonuclease involved in late-stage 70S ribosome quality control and in maturation of the 3' terminus of the 16S rRNA.</text>
</comment>
<keyword evidence="9" id="KW-1185">Reference proteome</keyword>
<evidence type="ECO:0000313" key="9">
    <source>
        <dbReference type="Proteomes" id="UP000293550"/>
    </source>
</evidence>
<comment type="subcellular location">
    <subcellularLocation>
        <location evidence="7">Cytoplasm</location>
    </subcellularLocation>
</comment>
<keyword evidence="6 7" id="KW-0862">Zinc</keyword>
<keyword evidence="3 7" id="KW-0479">Metal-binding</keyword>
<dbReference type="PANTHER" id="PTHR46986:SF1">
    <property type="entry name" value="ENDORIBONUCLEASE YBEY, CHLOROPLASTIC"/>
    <property type="match status" value="1"/>
</dbReference>
<dbReference type="InterPro" id="IPR023091">
    <property type="entry name" value="MetalPrtase_cat_dom_sf_prd"/>
</dbReference>
<comment type="cofactor">
    <cofactor evidence="7">
        <name>Zn(2+)</name>
        <dbReference type="ChEBI" id="CHEBI:29105"/>
    </cofactor>
    <text evidence="7">Binds 1 zinc ion.</text>
</comment>
<dbReference type="GO" id="GO:0008270">
    <property type="term" value="F:zinc ion binding"/>
    <property type="evidence" value="ECO:0007669"/>
    <property type="project" value="UniProtKB-UniRule"/>
</dbReference>
<evidence type="ECO:0000256" key="3">
    <source>
        <dbReference type="ARBA" id="ARBA00022723"/>
    </source>
</evidence>
<sequence length="198" mass="22660">MTWCAILWLPKLSKPIMHMIKRGMKVVAKALPFITPAHEVVVEINHDPWLVWYQPDEWQEKLAEIVRGSLSYVQWNFESEVSILLTDEEQSRQLNHAYRGEDSPTNVLSFPAFTPEELRLLGKQQPSLILGDIVLSLETVLKESKDQNKPFLNHLMHLTVHGTLHLLGYDHQLDAQAEQMESIEVSVLSSLGVANPYQ</sequence>
<keyword evidence="7" id="KW-0963">Cytoplasm</keyword>